<evidence type="ECO:0000259" key="10">
    <source>
        <dbReference type="PROSITE" id="PS51194"/>
    </source>
</evidence>
<keyword evidence="4 7" id="KW-0067">ATP-binding</keyword>
<sequence>MSFDSLGLVPTLLSAVQKAGFTDPTSVQAAAIPKALAGHDLMVSSQTGSGKTAAFMLPALNRISQMPPNKGSGVQVLVLTPTRELAMQVADATKLYGAHIKDLRIATVVGGMPYGAQLKALSRRVDVLVATPGRLIDHLQAKRVNLSTVHTLVLDEADRMLDMGFIEDIEHIVSRTPESRQTLLFSATLDGSIARLAAKMMRDPQQIEISGQKQKHNNITQSLLYADDSSHKMRLLDHLLRDANLDQAIVFTSTKRGADDLADRLNDQGFAAAALHGDMNQRQRTRTLGLLQNGRLRILVATDVAARGIDVQGISHAVNYDLPMQAEDYVHRIGRTGRAGRNGLAFTLATHSERHKVRRIEHFIGQPIPAEVIEGLEPKKTVRPTYTDRKGKGFAPRGGFGGGKPAHGRKPNGDRAPFGDRPGYEGKPRFSDKPAFEGKPRFADKPAFEGRSRFGDKPQHEASPWHGRGEARRGFGDKPAYEDRKPFGDDRGGYKGRSERPSFAHKAADKPAGHGKARPGFGGKPASAGKGYARRGDFA</sequence>
<dbReference type="EMBL" id="JACCEM010000005">
    <property type="protein sequence ID" value="NYT49897.1"/>
    <property type="molecule type" value="Genomic_DNA"/>
</dbReference>
<dbReference type="Pfam" id="PF00270">
    <property type="entry name" value="DEAD"/>
    <property type="match status" value="1"/>
</dbReference>
<dbReference type="InterPro" id="IPR050079">
    <property type="entry name" value="DEAD_box_RNA_helicase"/>
</dbReference>
<keyword evidence="3 7" id="KW-0347">Helicase</keyword>
<dbReference type="Gene3D" id="3.40.50.300">
    <property type="entry name" value="P-loop containing nucleotide triphosphate hydrolases"/>
    <property type="match status" value="2"/>
</dbReference>
<dbReference type="PROSITE" id="PS51194">
    <property type="entry name" value="HELICASE_CTER"/>
    <property type="match status" value="1"/>
</dbReference>
<dbReference type="SMART" id="SM00490">
    <property type="entry name" value="HELICc"/>
    <property type="match status" value="1"/>
</dbReference>
<keyword evidence="1 7" id="KW-0547">Nucleotide-binding</keyword>
<organism evidence="12 13">
    <name type="scientific">Parapusillimonas granuli</name>
    <dbReference type="NCBI Taxonomy" id="380911"/>
    <lineage>
        <taxon>Bacteria</taxon>
        <taxon>Pseudomonadati</taxon>
        <taxon>Pseudomonadota</taxon>
        <taxon>Betaproteobacteria</taxon>
        <taxon>Burkholderiales</taxon>
        <taxon>Alcaligenaceae</taxon>
        <taxon>Parapusillimonas</taxon>
    </lineage>
</organism>
<dbReference type="PANTHER" id="PTHR47959">
    <property type="entry name" value="ATP-DEPENDENT RNA HELICASE RHLE-RELATED"/>
    <property type="match status" value="1"/>
</dbReference>
<dbReference type="InterPro" id="IPR014001">
    <property type="entry name" value="Helicase_ATP-bd"/>
</dbReference>
<evidence type="ECO:0000256" key="4">
    <source>
        <dbReference type="ARBA" id="ARBA00022840"/>
    </source>
</evidence>
<proteinExistence type="inferred from homology"/>
<evidence type="ECO:0000256" key="3">
    <source>
        <dbReference type="ARBA" id="ARBA00022806"/>
    </source>
</evidence>
<evidence type="ECO:0000256" key="6">
    <source>
        <dbReference type="PROSITE-ProRule" id="PRU00552"/>
    </source>
</evidence>
<dbReference type="Pfam" id="PF00271">
    <property type="entry name" value="Helicase_C"/>
    <property type="match status" value="1"/>
</dbReference>
<dbReference type="AlphaFoldDB" id="A0A853G0Q9"/>
<evidence type="ECO:0000259" key="9">
    <source>
        <dbReference type="PROSITE" id="PS51192"/>
    </source>
</evidence>
<evidence type="ECO:0000259" key="11">
    <source>
        <dbReference type="PROSITE" id="PS51195"/>
    </source>
</evidence>
<dbReference type="GO" id="GO:0003676">
    <property type="term" value="F:nucleic acid binding"/>
    <property type="evidence" value="ECO:0007669"/>
    <property type="project" value="InterPro"/>
</dbReference>
<evidence type="ECO:0000256" key="8">
    <source>
        <dbReference type="SAM" id="MobiDB-lite"/>
    </source>
</evidence>
<evidence type="ECO:0000256" key="2">
    <source>
        <dbReference type="ARBA" id="ARBA00022801"/>
    </source>
</evidence>
<comment type="caution">
    <text evidence="12">The sequence shown here is derived from an EMBL/GenBank/DDBJ whole genome shotgun (WGS) entry which is preliminary data.</text>
</comment>
<dbReference type="PROSITE" id="PS51195">
    <property type="entry name" value="Q_MOTIF"/>
    <property type="match status" value="1"/>
</dbReference>
<feature type="short sequence motif" description="Q motif" evidence="6">
    <location>
        <begin position="1"/>
        <end position="29"/>
    </location>
</feature>
<dbReference type="PROSITE" id="PS51192">
    <property type="entry name" value="HELICASE_ATP_BIND_1"/>
    <property type="match status" value="1"/>
</dbReference>
<dbReference type="SMART" id="SM00487">
    <property type="entry name" value="DEXDc"/>
    <property type="match status" value="1"/>
</dbReference>
<keyword evidence="13" id="KW-1185">Reference proteome</keyword>
<evidence type="ECO:0000313" key="13">
    <source>
        <dbReference type="Proteomes" id="UP000559809"/>
    </source>
</evidence>
<dbReference type="CDD" id="cd00268">
    <property type="entry name" value="DEADc"/>
    <property type="match status" value="1"/>
</dbReference>
<reference evidence="12 13" key="1">
    <citation type="submission" date="2020-07" db="EMBL/GenBank/DDBJ databases">
        <title>Taxonomic revisions and descriptions of new bacterial species based on genomic comparisons in the high-G+C-content subgroup of the family Alcaligenaceae.</title>
        <authorList>
            <person name="Szabo A."/>
            <person name="Felfoldi T."/>
        </authorList>
    </citation>
    <scope>NUCLEOTIDE SEQUENCE [LARGE SCALE GENOMIC DNA]</scope>
    <source>
        <strain evidence="12 13">LMG 24012</strain>
    </source>
</reference>
<feature type="domain" description="Helicase C-terminal" evidence="10">
    <location>
        <begin position="235"/>
        <end position="380"/>
    </location>
</feature>
<dbReference type="InterPro" id="IPR044742">
    <property type="entry name" value="DEAD/DEAH_RhlB"/>
</dbReference>
<dbReference type="GO" id="GO:0003724">
    <property type="term" value="F:RNA helicase activity"/>
    <property type="evidence" value="ECO:0007669"/>
    <property type="project" value="InterPro"/>
</dbReference>
<feature type="compositionally biased region" description="Basic and acidic residues" evidence="8">
    <location>
        <begin position="467"/>
        <end position="512"/>
    </location>
</feature>
<dbReference type="InterPro" id="IPR001650">
    <property type="entry name" value="Helicase_C-like"/>
</dbReference>
<dbReference type="GO" id="GO:0005524">
    <property type="term" value="F:ATP binding"/>
    <property type="evidence" value="ECO:0007669"/>
    <property type="project" value="UniProtKB-KW"/>
</dbReference>
<evidence type="ECO:0000256" key="5">
    <source>
        <dbReference type="ARBA" id="ARBA00038437"/>
    </source>
</evidence>
<dbReference type="GO" id="GO:0005829">
    <property type="term" value="C:cytosol"/>
    <property type="evidence" value="ECO:0007669"/>
    <property type="project" value="TreeGrafter"/>
</dbReference>
<feature type="domain" description="Helicase ATP-binding" evidence="9">
    <location>
        <begin position="32"/>
        <end position="207"/>
    </location>
</feature>
<dbReference type="SUPFAM" id="SSF52540">
    <property type="entry name" value="P-loop containing nucleoside triphosphate hydrolases"/>
    <property type="match status" value="1"/>
</dbReference>
<comment type="similarity">
    <text evidence="5 7">Belongs to the DEAD box helicase family.</text>
</comment>
<feature type="region of interest" description="Disordered" evidence="8">
    <location>
        <begin position="383"/>
        <end position="539"/>
    </location>
</feature>
<protein>
    <submittedName>
        <fullName evidence="12">DEAD/DEAH box helicase</fullName>
    </submittedName>
</protein>
<evidence type="ECO:0000256" key="1">
    <source>
        <dbReference type="ARBA" id="ARBA00022741"/>
    </source>
</evidence>
<dbReference type="GO" id="GO:0016787">
    <property type="term" value="F:hydrolase activity"/>
    <property type="evidence" value="ECO:0007669"/>
    <property type="project" value="UniProtKB-KW"/>
</dbReference>
<dbReference type="PROSITE" id="PS00039">
    <property type="entry name" value="DEAD_ATP_HELICASE"/>
    <property type="match status" value="1"/>
</dbReference>
<dbReference type="InterPro" id="IPR011545">
    <property type="entry name" value="DEAD/DEAH_box_helicase_dom"/>
</dbReference>
<evidence type="ECO:0000256" key="7">
    <source>
        <dbReference type="RuleBase" id="RU000492"/>
    </source>
</evidence>
<dbReference type="CDD" id="cd18787">
    <property type="entry name" value="SF2_C_DEAD"/>
    <property type="match status" value="1"/>
</dbReference>
<evidence type="ECO:0000313" key="12">
    <source>
        <dbReference type="EMBL" id="NYT49897.1"/>
    </source>
</evidence>
<dbReference type="InterPro" id="IPR027417">
    <property type="entry name" value="P-loop_NTPase"/>
</dbReference>
<name>A0A853G0Q9_9BURK</name>
<dbReference type="RefSeq" id="WP_180155288.1">
    <property type="nucleotide sequence ID" value="NZ_JACCEM010000005.1"/>
</dbReference>
<dbReference type="Proteomes" id="UP000559809">
    <property type="component" value="Unassembled WGS sequence"/>
</dbReference>
<dbReference type="InterPro" id="IPR014014">
    <property type="entry name" value="RNA_helicase_DEAD_Q_motif"/>
</dbReference>
<gene>
    <name evidence="12" type="ORF">H0A72_11310</name>
</gene>
<accession>A0A853G0Q9</accession>
<feature type="compositionally biased region" description="Basic and acidic residues" evidence="8">
    <location>
        <begin position="422"/>
        <end position="460"/>
    </location>
</feature>
<dbReference type="InterPro" id="IPR000629">
    <property type="entry name" value="RNA-helicase_DEAD-box_CS"/>
</dbReference>
<feature type="compositionally biased region" description="Gly residues" evidence="8">
    <location>
        <begin position="396"/>
        <end position="405"/>
    </location>
</feature>
<dbReference type="PANTHER" id="PTHR47959:SF17">
    <property type="entry name" value="ATP-DEPENDENT RNA HELICASE DEAD BOX FAMILY"/>
    <property type="match status" value="1"/>
</dbReference>
<keyword evidence="2 7" id="KW-0378">Hydrolase</keyword>
<feature type="domain" description="DEAD-box RNA helicase Q" evidence="11">
    <location>
        <begin position="1"/>
        <end position="29"/>
    </location>
</feature>